<gene>
    <name evidence="1" type="ORF">N7537_009859</name>
</gene>
<organism evidence="1 2">
    <name type="scientific">Penicillium hordei</name>
    <dbReference type="NCBI Taxonomy" id="40994"/>
    <lineage>
        <taxon>Eukaryota</taxon>
        <taxon>Fungi</taxon>
        <taxon>Dikarya</taxon>
        <taxon>Ascomycota</taxon>
        <taxon>Pezizomycotina</taxon>
        <taxon>Eurotiomycetes</taxon>
        <taxon>Eurotiomycetidae</taxon>
        <taxon>Eurotiales</taxon>
        <taxon>Aspergillaceae</taxon>
        <taxon>Penicillium</taxon>
    </lineage>
</organism>
<reference evidence="1" key="1">
    <citation type="journal article" date="2023" name="IMA Fungus">
        <title>Comparative genomic study of the Penicillium genus elucidates a diverse pangenome and 15 lateral gene transfer events.</title>
        <authorList>
            <person name="Petersen C."/>
            <person name="Sorensen T."/>
            <person name="Nielsen M.R."/>
            <person name="Sondergaard T.E."/>
            <person name="Sorensen J.L."/>
            <person name="Fitzpatrick D.A."/>
            <person name="Frisvad J.C."/>
            <person name="Nielsen K.L."/>
        </authorList>
    </citation>
    <scope>NUCLEOTIDE SEQUENCE</scope>
    <source>
        <strain evidence="1">IBT 12815</strain>
    </source>
</reference>
<evidence type="ECO:0000313" key="1">
    <source>
        <dbReference type="EMBL" id="KAJ5592955.1"/>
    </source>
</evidence>
<name>A0AAD6DTK5_9EURO</name>
<reference evidence="1" key="2">
    <citation type="submission" date="2023-01" db="EMBL/GenBank/DDBJ databases">
        <authorList>
            <person name="Petersen C."/>
        </authorList>
    </citation>
    <scope>NUCLEOTIDE SEQUENCE</scope>
    <source>
        <strain evidence="1">IBT 12815</strain>
    </source>
</reference>
<dbReference type="AlphaFoldDB" id="A0AAD6DTK5"/>
<comment type="caution">
    <text evidence="1">The sequence shown here is derived from an EMBL/GenBank/DDBJ whole genome shotgun (WGS) entry which is preliminary data.</text>
</comment>
<dbReference type="GeneID" id="81591155"/>
<dbReference type="EMBL" id="JAQJAE010000005">
    <property type="protein sequence ID" value="KAJ5592955.1"/>
    <property type="molecule type" value="Genomic_DNA"/>
</dbReference>
<proteinExistence type="predicted"/>
<sequence length="79" mass="8975">MVIQGILRHVGQFVDDTKLTGKEKLVRIHHPQIATKKSEISNPVRVALRNHAVCFFDGKEVGSIQCPVNFANRIRDFLH</sequence>
<keyword evidence="2" id="KW-1185">Reference proteome</keyword>
<accession>A0AAD6DTK5</accession>
<protein>
    <submittedName>
        <fullName evidence="1">Uncharacterized protein</fullName>
    </submittedName>
</protein>
<dbReference type="Proteomes" id="UP001213799">
    <property type="component" value="Unassembled WGS sequence"/>
</dbReference>
<evidence type="ECO:0000313" key="2">
    <source>
        <dbReference type="Proteomes" id="UP001213799"/>
    </source>
</evidence>
<dbReference type="RefSeq" id="XP_056749581.1">
    <property type="nucleotide sequence ID" value="XM_056900913.1"/>
</dbReference>